<reference evidence="3 4" key="1">
    <citation type="submission" date="2020-04" db="EMBL/GenBank/DDBJ databases">
        <title>Luteolibacter sp. G-1-1-1 isolated from soil.</title>
        <authorList>
            <person name="Dahal R.H."/>
        </authorList>
    </citation>
    <scope>NUCLEOTIDE SEQUENCE [LARGE SCALE GENOMIC DNA]</scope>
    <source>
        <strain evidence="3 4">G-1-1-1</strain>
    </source>
</reference>
<dbReference type="PANTHER" id="PTHR10680:SF28">
    <property type="entry name" value="SMP-30_GLUCONOLACTONASE_LRE-LIKE REGION DOMAIN-CONTAINING PROTEIN"/>
    <property type="match status" value="1"/>
</dbReference>
<dbReference type="AlphaFoldDB" id="A0A858RIH9"/>
<dbReference type="Gene3D" id="2.120.10.30">
    <property type="entry name" value="TolB, C-terminal domain"/>
    <property type="match status" value="1"/>
</dbReference>
<sequence length="349" mass="38392">MNVDRRDFLLSLSSAMVALSARGLAQSQDASTGAAVVGQGKYQWRVVPGWGVLDAETPVKDCHAMIQVKDGRIFLLTNETKNNVIIYDKAGKLLGKWGTEFPGAHGFTLAEEDGKEVFYITDHDRHQFFKTTLDGKILRTWDYPEKSGKYANAGEFKPTHVALAPDGGFFVVDGYGKSWCHRYDKKGEWVKCFGGDEGDGANLACAHGAWVDTRDPKKLLWITSRSESKLKRYTLDGKLVDILELTGAQPNFIVPFGDHTVIPCLRGNGAQNGSLENGFLCVLDPERKVISNLAAPAPAYADGKLGGLAADTKLFTYPHGMLIDDDQSIYVAQWNSGRTYPIKLERVKA</sequence>
<keyword evidence="1" id="KW-0732">Signal</keyword>
<accession>A0A858RIH9</accession>
<dbReference type="KEGG" id="luo:HHL09_11555"/>
<protein>
    <submittedName>
        <fullName evidence="3">6-bladed beta-propeller</fullName>
    </submittedName>
</protein>
<dbReference type="InterPro" id="IPR011042">
    <property type="entry name" value="6-blade_b-propeller_TolB-like"/>
</dbReference>
<evidence type="ECO:0000256" key="1">
    <source>
        <dbReference type="ARBA" id="ARBA00022729"/>
    </source>
</evidence>
<dbReference type="PANTHER" id="PTHR10680">
    <property type="entry name" value="PEPTIDYL-GLYCINE ALPHA-AMIDATING MONOOXYGENASE"/>
    <property type="match status" value="1"/>
</dbReference>
<dbReference type="SUPFAM" id="SSF63829">
    <property type="entry name" value="Calcium-dependent phosphotriesterase"/>
    <property type="match status" value="1"/>
</dbReference>
<keyword evidence="4" id="KW-1185">Reference proteome</keyword>
<dbReference type="EMBL" id="CP051774">
    <property type="protein sequence ID" value="QJE96391.1"/>
    <property type="molecule type" value="Genomic_DNA"/>
</dbReference>
<evidence type="ECO:0000256" key="2">
    <source>
        <dbReference type="ARBA" id="ARBA00023180"/>
    </source>
</evidence>
<dbReference type="RefSeq" id="WP_169454792.1">
    <property type="nucleotide sequence ID" value="NZ_CP051774.1"/>
</dbReference>
<evidence type="ECO:0000313" key="4">
    <source>
        <dbReference type="Proteomes" id="UP000501812"/>
    </source>
</evidence>
<name>A0A858RIH9_9BACT</name>
<proteinExistence type="predicted"/>
<dbReference type="Proteomes" id="UP000501812">
    <property type="component" value="Chromosome"/>
</dbReference>
<keyword evidence="2" id="KW-0325">Glycoprotein</keyword>
<organism evidence="3 4">
    <name type="scientific">Luteolibacter luteus</name>
    <dbReference type="NCBI Taxonomy" id="2728835"/>
    <lineage>
        <taxon>Bacteria</taxon>
        <taxon>Pseudomonadati</taxon>
        <taxon>Verrucomicrobiota</taxon>
        <taxon>Verrucomicrobiia</taxon>
        <taxon>Verrucomicrobiales</taxon>
        <taxon>Verrucomicrobiaceae</taxon>
        <taxon>Luteolibacter</taxon>
    </lineage>
</organism>
<gene>
    <name evidence="3" type="ORF">HHL09_11555</name>
</gene>
<evidence type="ECO:0000313" key="3">
    <source>
        <dbReference type="EMBL" id="QJE96391.1"/>
    </source>
</evidence>
<dbReference type="GO" id="GO:0005576">
    <property type="term" value="C:extracellular region"/>
    <property type="evidence" value="ECO:0007669"/>
    <property type="project" value="TreeGrafter"/>
</dbReference>